<dbReference type="HOGENOM" id="CLU_004946_0_0_5"/>
<sequence>MSKKGSKSTGGKPLVDDAQLSLFETADERSKEVSDPLDYVVSDLVKTALGKLDEAQAVSPTSDRAEVYRLSVSPPPLASDEGFDCQDTDLNGVKAFEQIDCFPALAVHQFYKPGSTKARLVGMLNECLGSNTIPRSEADRRLINRREMASRLGVSNSLLSSTLKDILADYEVVLEVIQPVATLEAVPKFGAKPDEVGPLDMAGRQVTSQYPGLGTHQHYPEESTAYKIVQILNAQILAGGLERSRGGKISRKLITGQLGLSQTALTIYAQILEDYENEVGGKESATEAKIPAMRRWLEQQMDRGALLVRDGKVSRIQLFSEFGFTRTNTLLIRYPRVAELIEEFDKRVAETTYQPKEVTENLRKLRELLEEAPVGKDGQSFDKAELCKLLDLPPNTLLRAPYAELVTIEELKFKERLKSDPFLASAGGRVFRCHVLVEQGWSHSFARRFKESFERLYRKSTKDKAKVAFSAATELLSFIATDKSAASVALLGGLSNGVNARNLAKEFTLATQAYRDSLVDRYEHVVSRNGKLTMTNSVIKVFSNDGIFPPHELGLIAFREDNPNHLRSVAEVTETTRGKPKNPHVDDYLSFATSMLKQAADVRQIEITGLDQGDFNRVLRAELENHEFKAAENPAKVILHVLTRRLDLLKTAAIKLLDAGRALWDRGRELLGIGFDPGDVLQDLFRKGRINEYQRVQLLRDHFPADEANREQGIANLLRVVAERYCSIYPGNKAAGREEGQFFQKRALDYGGGTLLQSYLLPTQEAVAATITLYMLESGSNVSVGRTLHCDSVEPSEEPNHSKVTGYKARAGGKPIFVTLPDRCDAIKGMDWLREAFAGNPKVAEEDRNQLFLCKGKNETLKLIEEWSFRAEFKRLVQSVPELADLPLTPNMLRPSILLKAALESDAKTGLSRAMGQHGAQVHEGYINKYPIRYLRDTDIRLFQYSMETVVIQKIEDVHAFLGVDEEKMAGRVEAVMRTGLGTMCGDRYGKPGNEGKLCQSLDCVKGCPQLILIAIPKEIAILQLWQHSLRLVEGDWVRDQPERWEKVWLPWLCFCDAVEMKMRQSFSDVWSDATEMSSKMLANPNFVPMRLF</sequence>
<accession>A0A060I860</accession>
<reference evidence="1 2" key="1">
    <citation type="submission" date="2013-12" db="EMBL/GenBank/DDBJ databases">
        <title>Complete genome sequence of Rhizobium etli bv. mimosae IE4771.</title>
        <authorList>
            <person name="Bustos P."/>
            <person name="Santamaria R.I."/>
            <person name="Lozano L."/>
            <person name="Ormeno-Orrillo E."/>
            <person name="Rogel M.A."/>
            <person name="Romero D."/>
            <person name="Cevallos M.A."/>
            <person name="Martinez-Romero E."/>
            <person name="Gonzalez V."/>
        </authorList>
    </citation>
    <scope>NUCLEOTIDE SEQUENCE [LARGE SCALE GENOMIC DNA]</scope>
    <source>
        <strain evidence="1 2">IE4771</strain>
    </source>
</reference>
<name>A0A060I860_RHIET</name>
<dbReference type="OrthoDB" id="8353888at2"/>
<dbReference type="Proteomes" id="UP000027180">
    <property type="component" value="Chromosome"/>
</dbReference>
<organism evidence="1 2">
    <name type="scientific">Rhizobium etli bv. mimosae str. IE4771</name>
    <dbReference type="NCBI Taxonomy" id="1432050"/>
    <lineage>
        <taxon>Bacteria</taxon>
        <taxon>Pseudomonadati</taxon>
        <taxon>Pseudomonadota</taxon>
        <taxon>Alphaproteobacteria</taxon>
        <taxon>Hyphomicrobiales</taxon>
        <taxon>Rhizobiaceae</taxon>
        <taxon>Rhizobium/Agrobacterium group</taxon>
        <taxon>Rhizobium</taxon>
    </lineage>
</organism>
<dbReference type="AlphaFoldDB" id="A0A060I860"/>
<dbReference type="EMBL" id="CP006986">
    <property type="protein sequence ID" value="AIC28145.1"/>
    <property type="molecule type" value="Genomic_DNA"/>
</dbReference>
<dbReference type="RefSeq" id="WP_038690059.1">
    <property type="nucleotide sequence ID" value="NZ_CP006986.1"/>
</dbReference>
<protein>
    <submittedName>
        <fullName evidence="1">Uncharacterized protein</fullName>
    </submittedName>
</protein>
<evidence type="ECO:0000313" key="2">
    <source>
        <dbReference type="Proteomes" id="UP000027180"/>
    </source>
</evidence>
<gene>
    <name evidence="1" type="ORF">IE4771_CH03051</name>
</gene>
<evidence type="ECO:0000313" key="1">
    <source>
        <dbReference type="EMBL" id="AIC28145.1"/>
    </source>
</evidence>
<proteinExistence type="predicted"/>
<dbReference type="KEGG" id="rei:IE4771_CH03051"/>